<accession>A0A9P7SK18</accession>
<dbReference type="InterPro" id="IPR034443">
    <property type="entry name" value="PB1A10.08"/>
</dbReference>
<comment type="caution">
    <text evidence="2">The sequence shown here is derived from an EMBL/GenBank/DDBJ whole genome shotgun (WGS) entry which is preliminary data.</text>
</comment>
<feature type="compositionally biased region" description="Polar residues" evidence="1">
    <location>
        <begin position="119"/>
        <end position="138"/>
    </location>
</feature>
<evidence type="ECO:0000313" key="2">
    <source>
        <dbReference type="EMBL" id="KAG5945345.1"/>
    </source>
</evidence>
<dbReference type="AlphaFoldDB" id="A0A9P7SK18"/>
<feature type="compositionally biased region" description="Low complexity" evidence="1">
    <location>
        <begin position="458"/>
        <end position="487"/>
    </location>
</feature>
<proteinExistence type="predicted"/>
<reference evidence="2 3" key="1">
    <citation type="journal article" date="2020" name="bioRxiv">
        <title>Whole genome comparisons of ergot fungi reveals the divergence and evolution of species within the genus Claviceps are the result of varying mechanisms driving genome evolution and host range expansion.</title>
        <authorList>
            <person name="Wyka S.A."/>
            <person name="Mondo S.J."/>
            <person name="Liu M."/>
            <person name="Dettman J."/>
            <person name="Nalam V."/>
            <person name="Broders K.D."/>
        </authorList>
    </citation>
    <scope>NUCLEOTIDE SEQUENCE [LARGE SCALE GENOMIC DNA]</scope>
    <source>
        <strain evidence="2 3">CCC 1485</strain>
    </source>
</reference>
<dbReference type="PANTHER" id="PTHR42051">
    <property type="entry name" value="MEIOTICALLY UP-REGULATED PROTEIN PB1A10.08"/>
    <property type="match status" value="1"/>
</dbReference>
<evidence type="ECO:0000256" key="1">
    <source>
        <dbReference type="SAM" id="MobiDB-lite"/>
    </source>
</evidence>
<dbReference type="EMBL" id="SRPO01000046">
    <property type="protein sequence ID" value="KAG5945345.1"/>
    <property type="molecule type" value="Genomic_DNA"/>
</dbReference>
<feature type="compositionally biased region" description="Polar residues" evidence="1">
    <location>
        <begin position="488"/>
        <end position="500"/>
    </location>
</feature>
<feature type="region of interest" description="Disordered" evidence="1">
    <location>
        <begin position="457"/>
        <end position="512"/>
    </location>
</feature>
<feature type="compositionally biased region" description="Basic residues" evidence="1">
    <location>
        <begin position="153"/>
        <end position="168"/>
    </location>
</feature>
<organism evidence="2 3">
    <name type="scientific">Claviceps pazoutovae</name>
    <dbReference type="NCBI Taxonomy" id="1649127"/>
    <lineage>
        <taxon>Eukaryota</taxon>
        <taxon>Fungi</taxon>
        <taxon>Dikarya</taxon>
        <taxon>Ascomycota</taxon>
        <taxon>Pezizomycotina</taxon>
        <taxon>Sordariomycetes</taxon>
        <taxon>Hypocreomycetidae</taxon>
        <taxon>Hypocreales</taxon>
        <taxon>Clavicipitaceae</taxon>
        <taxon>Claviceps</taxon>
    </lineage>
</organism>
<sequence length="569" mass="62403">MNSVFLTYPRQPNSSLSPSLLHSPYHTTWSHCIAQAKLVFGDTQCAASSTSRHTSATPKYALGFSFDDEQQETQQVTDYDDIALSATDIRAGSSCSSNSSCSSDLDAAMSMRNKATRQAMDSLSASTSGHGRPSTPTVPVQIPKRTHGDNAHHTKRPNMHSRRPHRHTHSPDAVSPSVAALLAMTDIPRPRTRRLVSRRATAHGMTVHDLTNEQHVSEKSLTLSISNRGPLDLLLSPPEDLLDDDLSPTESNVGSLLTRTISADSVISLGGESCTTDICSSVETPQSISISAKRRHGLMRRSLEPIRSPPDATEEHPLATVDDKDLKLDELALPYVEHSEGGSSYPLLQPFKPLRSVFKSNLTASLRALKSAAKSLSSINFSSIPADDFLTRSILTMNPNVPYMDERRPPVTEEMPSAELRRYLNPTTSSHFDAPPPTRTAGAFPASIQLETYKIQRLRSPASSPRSPFISGKASPSSASAGQSASSNHQRSQRSPTTKTLPGMRQREVRENPDFIRIAVMEMAMRRRGKLDEHKPGRARWALPPRQPLTKPYEVGSNGVPTRWIPMVY</sequence>
<keyword evidence="3" id="KW-1185">Reference proteome</keyword>
<dbReference type="PANTHER" id="PTHR42051:SF1">
    <property type="entry name" value="MEIOTICALLY UP-REGULATED PROTEIN PB1A10.08"/>
    <property type="match status" value="1"/>
</dbReference>
<dbReference type="Proteomes" id="UP000706124">
    <property type="component" value="Unassembled WGS sequence"/>
</dbReference>
<name>A0A9P7SK18_9HYPO</name>
<gene>
    <name evidence="2" type="ORF">E4U60_005291</name>
</gene>
<protein>
    <submittedName>
        <fullName evidence="2">Uncharacterized protein</fullName>
    </submittedName>
</protein>
<dbReference type="OrthoDB" id="4181307at2759"/>
<evidence type="ECO:0000313" key="3">
    <source>
        <dbReference type="Proteomes" id="UP000706124"/>
    </source>
</evidence>
<feature type="region of interest" description="Disordered" evidence="1">
    <location>
        <begin position="114"/>
        <end position="173"/>
    </location>
</feature>